<dbReference type="OrthoDB" id="5458931at2"/>
<name>S7UTK6_9BACT</name>
<evidence type="ECO:0000313" key="2">
    <source>
        <dbReference type="Proteomes" id="UP000014975"/>
    </source>
</evidence>
<dbReference type="AlphaFoldDB" id="S7UTK6"/>
<accession>S7UTK6</accession>
<proteinExistence type="predicted"/>
<organism evidence="1 2">
    <name type="scientific">Alkalidesulfovibrio alkalitolerans DSM 16529</name>
    <dbReference type="NCBI Taxonomy" id="1121439"/>
    <lineage>
        <taxon>Bacteria</taxon>
        <taxon>Pseudomonadati</taxon>
        <taxon>Thermodesulfobacteriota</taxon>
        <taxon>Desulfovibrionia</taxon>
        <taxon>Desulfovibrionales</taxon>
        <taxon>Desulfovibrionaceae</taxon>
        <taxon>Alkalidesulfovibrio</taxon>
    </lineage>
</organism>
<comment type="caution">
    <text evidence="1">The sequence shown here is derived from an EMBL/GenBank/DDBJ whole genome shotgun (WGS) entry which is preliminary data.</text>
</comment>
<sequence length="155" mass="17444">MRIVWGIRKKQGNHRPVFWYEIEYTPEEAALNPIPGRVETAVPVPVALFAKDGQDREPEGEALRPSHLDGRDDLPLLELHGGRGRRFAVLPWRPDGNVFEEELAKAVESLRQSIETALLAAVDSGEVRIEREARMSEDAARKLAGYVARSKLLRP</sequence>
<dbReference type="PATRIC" id="fig|1121439.3.peg.389"/>
<evidence type="ECO:0000313" key="1">
    <source>
        <dbReference type="EMBL" id="EPR35663.1"/>
    </source>
</evidence>
<reference evidence="1 2" key="1">
    <citation type="journal article" date="2013" name="Genome Announc.">
        <title>Draft genome sequences for three mercury-methylating, sulfate-reducing bacteria.</title>
        <authorList>
            <person name="Brown S.D."/>
            <person name="Hurt R.A.Jr."/>
            <person name="Gilmour C.C."/>
            <person name="Elias D.A."/>
        </authorList>
    </citation>
    <scope>NUCLEOTIDE SEQUENCE [LARGE SCALE GENOMIC DNA]</scope>
    <source>
        <strain evidence="1 2">DSM 16529</strain>
    </source>
</reference>
<protein>
    <submittedName>
        <fullName evidence="1">Uncharacterized protein</fullName>
    </submittedName>
</protein>
<dbReference type="EMBL" id="ATHI01000003">
    <property type="protein sequence ID" value="EPR35663.1"/>
    <property type="molecule type" value="Genomic_DNA"/>
</dbReference>
<gene>
    <name evidence="1" type="ORF">dsat_2004</name>
</gene>
<keyword evidence="2" id="KW-1185">Reference proteome</keyword>
<dbReference type="Proteomes" id="UP000014975">
    <property type="component" value="Unassembled WGS sequence"/>
</dbReference>
<dbReference type="STRING" id="1121439.dsat_2004"/>
<dbReference type="RefSeq" id="WP_020885890.1">
    <property type="nucleotide sequence ID" value="NZ_ATHI01000003.1"/>
</dbReference>